<dbReference type="InterPro" id="IPR001647">
    <property type="entry name" value="HTH_TetR"/>
</dbReference>
<feature type="DNA-binding region" description="H-T-H motif" evidence="2">
    <location>
        <begin position="22"/>
        <end position="41"/>
    </location>
</feature>
<evidence type="ECO:0000256" key="2">
    <source>
        <dbReference type="PROSITE-ProRule" id="PRU00335"/>
    </source>
</evidence>
<dbReference type="InterPro" id="IPR036271">
    <property type="entry name" value="Tet_transcr_reg_TetR-rel_C_sf"/>
</dbReference>
<dbReference type="PRINTS" id="PR00455">
    <property type="entry name" value="HTHTETR"/>
</dbReference>
<dbReference type="PANTHER" id="PTHR30055">
    <property type="entry name" value="HTH-TYPE TRANSCRIPTIONAL REGULATOR RUTR"/>
    <property type="match status" value="1"/>
</dbReference>
<dbReference type="Proteomes" id="UP000641932">
    <property type="component" value="Unassembled WGS sequence"/>
</dbReference>
<dbReference type="Gene3D" id="1.10.357.10">
    <property type="entry name" value="Tetracycline Repressor, domain 2"/>
    <property type="match status" value="1"/>
</dbReference>
<dbReference type="GO" id="GO:0000976">
    <property type="term" value="F:transcription cis-regulatory region binding"/>
    <property type="evidence" value="ECO:0007669"/>
    <property type="project" value="TreeGrafter"/>
</dbReference>
<dbReference type="InterPro" id="IPR050109">
    <property type="entry name" value="HTH-type_TetR-like_transc_reg"/>
</dbReference>
<proteinExistence type="predicted"/>
<dbReference type="InterPro" id="IPR009057">
    <property type="entry name" value="Homeodomain-like_sf"/>
</dbReference>
<comment type="caution">
    <text evidence="4">The sequence shown here is derived from an EMBL/GenBank/DDBJ whole genome shotgun (WGS) entry which is preliminary data.</text>
</comment>
<evidence type="ECO:0000256" key="1">
    <source>
        <dbReference type="ARBA" id="ARBA00023125"/>
    </source>
</evidence>
<dbReference type="Pfam" id="PF00440">
    <property type="entry name" value="TetR_N"/>
    <property type="match status" value="1"/>
</dbReference>
<dbReference type="PANTHER" id="PTHR30055:SF153">
    <property type="entry name" value="HTH-TYPE TRANSCRIPTIONAL REPRESSOR RV3405C"/>
    <property type="match status" value="1"/>
</dbReference>
<evidence type="ECO:0000313" key="4">
    <source>
        <dbReference type="EMBL" id="GGO90069.1"/>
    </source>
</evidence>
<dbReference type="SUPFAM" id="SSF48498">
    <property type="entry name" value="Tetracyclin repressor-like, C-terminal domain"/>
    <property type="match status" value="1"/>
</dbReference>
<evidence type="ECO:0000259" key="3">
    <source>
        <dbReference type="PROSITE" id="PS50977"/>
    </source>
</evidence>
<evidence type="ECO:0000313" key="5">
    <source>
        <dbReference type="Proteomes" id="UP000641932"/>
    </source>
</evidence>
<dbReference type="Gene3D" id="1.10.10.60">
    <property type="entry name" value="Homeodomain-like"/>
    <property type="match status" value="1"/>
</dbReference>
<dbReference type="AlphaFoldDB" id="A0A917ZRK4"/>
<keyword evidence="5" id="KW-1185">Reference proteome</keyword>
<reference evidence="4" key="2">
    <citation type="submission" date="2020-09" db="EMBL/GenBank/DDBJ databases">
        <authorList>
            <person name="Sun Q."/>
            <person name="Zhou Y."/>
        </authorList>
    </citation>
    <scope>NUCLEOTIDE SEQUENCE</scope>
    <source>
        <strain evidence="4">CGMCC 4.7201</strain>
    </source>
</reference>
<feature type="domain" description="HTH tetR-type" evidence="3">
    <location>
        <begin position="1"/>
        <end position="59"/>
    </location>
</feature>
<name>A0A917ZRK4_9ACTN</name>
<gene>
    <name evidence="4" type="ORF">GCM10012280_34740</name>
</gene>
<keyword evidence="1 2" id="KW-0238">DNA-binding</keyword>
<dbReference type="SUPFAM" id="SSF46689">
    <property type="entry name" value="Homeodomain-like"/>
    <property type="match status" value="1"/>
</dbReference>
<protein>
    <submittedName>
        <fullName evidence="4">Transcriptional regulator, TetR family protein</fullName>
    </submittedName>
</protein>
<dbReference type="PROSITE" id="PS50977">
    <property type="entry name" value="HTH_TETR_2"/>
    <property type="match status" value="1"/>
</dbReference>
<organism evidence="4 5">
    <name type="scientific">Wenjunlia tyrosinilytica</name>
    <dbReference type="NCBI Taxonomy" id="1544741"/>
    <lineage>
        <taxon>Bacteria</taxon>
        <taxon>Bacillati</taxon>
        <taxon>Actinomycetota</taxon>
        <taxon>Actinomycetes</taxon>
        <taxon>Kitasatosporales</taxon>
        <taxon>Streptomycetaceae</taxon>
        <taxon>Wenjunlia</taxon>
    </lineage>
</organism>
<sequence>MEDEILDAARSCVEAFGIRRTKLADVARRAGVSRPTVYRYWPDIDSLVGDLLTRELRALIEGARPAEGGGNARALIIGQCAATVRGLVEHSLFSRIIDSEPELLATYTFHRLGASQHEALALIGRQIEAGHADGSVGPGDVAAQARIVLLVVQSVATSRRLTADVLDIDGLAEQLRLLLDGYLRPEGTTA</sequence>
<dbReference type="EMBL" id="BMMS01000014">
    <property type="protein sequence ID" value="GGO90069.1"/>
    <property type="molecule type" value="Genomic_DNA"/>
</dbReference>
<dbReference type="GO" id="GO:0003700">
    <property type="term" value="F:DNA-binding transcription factor activity"/>
    <property type="evidence" value="ECO:0007669"/>
    <property type="project" value="TreeGrafter"/>
</dbReference>
<accession>A0A917ZRK4</accession>
<reference evidence="4" key="1">
    <citation type="journal article" date="2014" name="Int. J. Syst. Evol. Microbiol.">
        <title>Complete genome sequence of Corynebacterium casei LMG S-19264T (=DSM 44701T), isolated from a smear-ripened cheese.</title>
        <authorList>
            <consortium name="US DOE Joint Genome Institute (JGI-PGF)"/>
            <person name="Walter F."/>
            <person name="Albersmeier A."/>
            <person name="Kalinowski J."/>
            <person name="Ruckert C."/>
        </authorList>
    </citation>
    <scope>NUCLEOTIDE SEQUENCE</scope>
    <source>
        <strain evidence="4">CGMCC 4.7201</strain>
    </source>
</reference>